<dbReference type="InterPro" id="IPR003169">
    <property type="entry name" value="GYF"/>
</dbReference>
<feature type="compositionally biased region" description="Acidic residues" evidence="2">
    <location>
        <begin position="391"/>
        <end position="401"/>
    </location>
</feature>
<dbReference type="Pfam" id="PF02213">
    <property type="entry name" value="GYF"/>
    <property type="match status" value="1"/>
</dbReference>
<dbReference type="GO" id="GO:1990635">
    <property type="term" value="C:proximal dendrite"/>
    <property type="evidence" value="ECO:0007669"/>
    <property type="project" value="TreeGrafter"/>
</dbReference>
<dbReference type="GO" id="GO:0048009">
    <property type="term" value="P:insulin-like growth factor receptor signaling pathway"/>
    <property type="evidence" value="ECO:0007669"/>
    <property type="project" value="TreeGrafter"/>
</dbReference>
<dbReference type="GO" id="GO:0005829">
    <property type="term" value="C:cytosol"/>
    <property type="evidence" value="ECO:0007669"/>
    <property type="project" value="TreeGrafter"/>
</dbReference>
<feature type="compositionally biased region" description="Polar residues" evidence="2">
    <location>
        <begin position="446"/>
        <end position="460"/>
    </location>
</feature>
<dbReference type="Gene3D" id="3.30.1490.40">
    <property type="match status" value="1"/>
</dbReference>
<comment type="similarity">
    <text evidence="1">Belongs to the GIGYF family.</text>
</comment>
<gene>
    <name evidence="4" type="ORF">D4764_15G0013250</name>
</gene>
<evidence type="ECO:0000313" key="5">
    <source>
        <dbReference type="Proteomes" id="UP000324091"/>
    </source>
</evidence>
<feature type="compositionally biased region" description="Basic and acidic residues" evidence="2">
    <location>
        <begin position="974"/>
        <end position="1001"/>
    </location>
</feature>
<comment type="caution">
    <text evidence="4">The sequence shown here is derived from an EMBL/GenBank/DDBJ whole genome shotgun (WGS) entry which is preliminary data.</text>
</comment>
<feature type="region of interest" description="Disordered" evidence="2">
    <location>
        <begin position="164"/>
        <end position="240"/>
    </location>
</feature>
<feature type="region of interest" description="Disordered" evidence="2">
    <location>
        <begin position="506"/>
        <end position="534"/>
    </location>
</feature>
<feature type="region of interest" description="Disordered" evidence="2">
    <location>
        <begin position="379"/>
        <end position="422"/>
    </location>
</feature>
<dbReference type="GO" id="GO:0043204">
    <property type="term" value="C:perikaryon"/>
    <property type="evidence" value="ECO:0007669"/>
    <property type="project" value="TreeGrafter"/>
</dbReference>
<feature type="compositionally biased region" description="Basic and acidic residues" evidence="2">
    <location>
        <begin position="402"/>
        <end position="415"/>
    </location>
</feature>
<protein>
    <submittedName>
        <fullName evidence="4">GYF protein 2 PERQ amino acid-rich with</fullName>
    </submittedName>
</protein>
<dbReference type="GO" id="GO:0016020">
    <property type="term" value="C:membrane"/>
    <property type="evidence" value="ECO:0007669"/>
    <property type="project" value="TreeGrafter"/>
</dbReference>
<feature type="compositionally biased region" description="Low complexity" evidence="2">
    <location>
        <begin position="1002"/>
        <end position="1015"/>
    </location>
</feature>
<dbReference type="SUPFAM" id="SSF55277">
    <property type="entry name" value="GYF domain"/>
    <property type="match status" value="1"/>
</dbReference>
<feature type="compositionally biased region" description="Low complexity" evidence="2">
    <location>
        <begin position="506"/>
        <end position="521"/>
    </location>
</feature>
<feature type="compositionally biased region" description="Basic and acidic residues" evidence="2">
    <location>
        <begin position="203"/>
        <end position="230"/>
    </location>
</feature>
<organism evidence="4 5">
    <name type="scientific">Takifugu flavidus</name>
    <name type="common">sansaifugu</name>
    <dbReference type="NCBI Taxonomy" id="433684"/>
    <lineage>
        <taxon>Eukaryota</taxon>
        <taxon>Metazoa</taxon>
        <taxon>Chordata</taxon>
        <taxon>Craniata</taxon>
        <taxon>Vertebrata</taxon>
        <taxon>Euteleostomi</taxon>
        <taxon>Actinopterygii</taxon>
        <taxon>Neopterygii</taxon>
        <taxon>Teleostei</taxon>
        <taxon>Neoteleostei</taxon>
        <taxon>Acanthomorphata</taxon>
        <taxon>Eupercaria</taxon>
        <taxon>Tetraodontiformes</taxon>
        <taxon>Tetradontoidea</taxon>
        <taxon>Tetraodontidae</taxon>
        <taxon>Takifugu</taxon>
    </lineage>
</organism>
<dbReference type="EMBL" id="RHFK02000007">
    <property type="protein sequence ID" value="TWW73929.1"/>
    <property type="molecule type" value="Genomic_DNA"/>
</dbReference>
<feature type="region of interest" description="Disordered" evidence="2">
    <location>
        <begin position="1071"/>
        <end position="1137"/>
    </location>
</feature>
<dbReference type="GO" id="GO:0031982">
    <property type="term" value="C:vesicle"/>
    <property type="evidence" value="ECO:0007669"/>
    <property type="project" value="TreeGrafter"/>
</dbReference>
<feature type="compositionally biased region" description="Basic and acidic residues" evidence="2">
    <location>
        <begin position="866"/>
        <end position="962"/>
    </location>
</feature>
<feature type="compositionally biased region" description="Basic and acidic residues" evidence="2">
    <location>
        <begin position="379"/>
        <end position="390"/>
    </location>
</feature>
<dbReference type="PANTHER" id="PTHR14445">
    <property type="entry name" value="GRB10 INTERACTING GYF PROTEIN"/>
    <property type="match status" value="1"/>
</dbReference>
<feature type="region of interest" description="Disordered" evidence="2">
    <location>
        <begin position="257"/>
        <end position="348"/>
    </location>
</feature>
<feature type="compositionally biased region" description="Low complexity" evidence="2">
    <location>
        <begin position="1071"/>
        <end position="1084"/>
    </location>
</feature>
<accession>A0A5C6P4R5</accession>
<feature type="compositionally biased region" description="Basic and acidic residues" evidence="2">
    <location>
        <begin position="462"/>
        <end position="471"/>
    </location>
</feature>
<evidence type="ECO:0000256" key="1">
    <source>
        <dbReference type="ARBA" id="ARBA00038015"/>
    </source>
</evidence>
<dbReference type="PROSITE" id="PS50829">
    <property type="entry name" value="GYF"/>
    <property type="match status" value="1"/>
</dbReference>
<dbReference type="InterPro" id="IPR035445">
    <property type="entry name" value="GYF-like_dom_sf"/>
</dbReference>
<reference evidence="4 5" key="1">
    <citation type="submission" date="2019-04" db="EMBL/GenBank/DDBJ databases">
        <title>Chromosome genome assembly for Takifugu flavidus.</title>
        <authorList>
            <person name="Xiao S."/>
        </authorList>
    </citation>
    <scope>NUCLEOTIDE SEQUENCE [LARGE SCALE GENOMIC DNA]</scope>
    <source>
        <strain evidence="4">HTHZ2018</strain>
        <tissue evidence="4">Muscle</tissue>
    </source>
</reference>
<dbReference type="SMART" id="SM00444">
    <property type="entry name" value="GYF"/>
    <property type="match status" value="1"/>
</dbReference>
<feature type="region of interest" description="Disordered" evidence="2">
    <location>
        <begin position="1182"/>
        <end position="1213"/>
    </location>
</feature>
<feature type="region of interest" description="Disordered" evidence="2">
    <location>
        <begin position="540"/>
        <end position="559"/>
    </location>
</feature>
<keyword evidence="5" id="KW-1185">Reference proteome</keyword>
<sequence length="1387" mass="155835">MAETQTLNFGPEWLRALSGGGGGGGSGCAVASPPLSPVLPKYKLADYRYGREEMLALYVKDNKIPTDLQDKEFLPILQEEPLPPLALVSFTEEEQVGRPGPGGAPWSWGDALVLGGRPGPGGAQAQMGLTEPAQLTFFVPFYLQRNFSMSVNSAAVLRLTGRGSGPIVGASRGRSTSRGRGRGRGDGGFYQRSFDDVEGFGRGGREMHRSQSWEERGDRRFEKPGRKDPAEAAPGHFQMNHVRSTYEDGGAVLPRKHDFARTGSENWRSTRDDQNGEDDEGGWRLAGSRRDGERWCPPSPDGPRSAGWREVPDQRRRFPFDAREDERGYRRPRSGSGSLEDERDSLPEWCLEDAEEEAGTFDSSGAFLSLKKAPKEPILEEAELEFRPLEECEEGLEDEERPETKEAEAQREAVHKGLAARVHPIIWAPGARSVRRSLARRPPPVSESQGPAQPLSQSQGLRPEESERPAEQRCPLEVPPEPCSAPLHAPMASALLESLPMAHVPTPHAAASAAPPSGQLQPPKPGEIPAALPKPLSFSAGVRAPISRPGPAAQDPDEDEGLKHLEQEAEKMVAYLQDGGVDDDRVTAKTAEKPKPAGLPLTHEAALKWFYKDPQGEIQGPFSNQEMTEWFQAGYFTVSLLVKRGCDEVFQPLGEIMKIWGRVPFAPGPAPPPLQGDGDQERLKRQQLTALNLYQLQQLQYQYLLRQQYAQALAQQKAAALSSAPLQQQQQHQQQISLILQQYQALKLRASDSLLPPVTRSLSVPDSGSVWEMQNSSSQASCTPSLQQAAPCSEFHPGSLLPAWDGGSVWDLPIDSVAQAPTIEQMQQYEKAKTAKLELERREADMRAKREEEERKRLEEALRARQEEERKRLEEEEVARQKQEEALRRQREHEEAQRRKREEEERLAQEEALRRLEERRKEEEEKERKKREEFLRKQEEERRKQEELEVLRRREEEKRAEEEAAAAQQQQQEEEQKRREQEAHRLQELQRQRLQHQEALRRLQQQQQQQQQLAQMKLPSSSKWGQQSVSTVNQNQNTLSLAEIQKLEEERERQAREESRRQQLELLKLQQQQALQQAQQPQAKPSGWGGVAKQPAVTKSLVEIQREEAQQMKQRKEPQPQHAAVTPPRSVGARPVQTPLSTSVWGSISTSLSTNWASDSSSVWGDPHNANIGFWDDAVKEAVQPPPQPRKGSTQKNSKGNAGLSALSGRANKKAEEEEKLLRLFQGVSKSQQDTFMQWCEQTLHTLNTANNLDVPTFASFLKEVDSPYEVHDYVRAYLGDTPEAKDFAKQFIDRRAKQNTNQHKPAPAPPPQPLRQQQDSVWGGTGSSPVYQGNHTGVQQRFETVTSGKKKKKQKMVRADPSLLGFSVNASSERLNMGEIETVEDF</sequence>
<feature type="compositionally biased region" description="Polar residues" evidence="2">
    <location>
        <begin position="1328"/>
        <end position="1348"/>
    </location>
</feature>
<evidence type="ECO:0000259" key="3">
    <source>
        <dbReference type="PROSITE" id="PS50829"/>
    </source>
</evidence>
<feature type="compositionally biased region" description="Low complexity" evidence="2">
    <location>
        <begin position="1026"/>
        <end position="1038"/>
    </location>
</feature>
<dbReference type="InterPro" id="IPR051640">
    <property type="entry name" value="GRB10-interact_GYF"/>
</dbReference>
<dbReference type="CDD" id="cd00072">
    <property type="entry name" value="GYF"/>
    <property type="match status" value="1"/>
</dbReference>
<feature type="region of interest" description="Disordered" evidence="2">
    <location>
        <begin position="1299"/>
        <end position="1359"/>
    </location>
</feature>
<feature type="region of interest" description="Disordered" evidence="2">
    <location>
        <begin position="866"/>
        <end position="1039"/>
    </location>
</feature>
<proteinExistence type="inferred from homology"/>
<feature type="region of interest" description="Disordered" evidence="2">
    <location>
        <begin position="435"/>
        <end position="489"/>
    </location>
</feature>
<feature type="compositionally biased region" description="Basic and acidic residues" evidence="2">
    <location>
        <begin position="310"/>
        <end position="329"/>
    </location>
</feature>
<dbReference type="Proteomes" id="UP000324091">
    <property type="component" value="Chromosome 15"/>
</dbReference>
<evidence type="ECO:0000256" key="2">
    <source>
        <dbReference type="SAM" id="MobiDB-lite"/>
    </source>
</evidence>
<name>A0A5C6P4R5_9TELE</name>
<feature type="compositionally biased region" description="Polar residues" evidence="2">
    <location>
        <begin position="1191"/>
        <end position="1200"/>
    </location>
</feature>
<feature type="domain" description="GYF" evidence="3">
    <location>
        <begin position="606"/>
        <end position="654"/>
    </location>
</feature>
<dbReference type="PANTHER" id="PTHR14445:SF38">
    <property type="entry name" value="GRB10-INTERACTING GYF PROTEIN 2"/>
    <property type="match status" value="1"/>
</dbReference>
<evidence type="ECO:0000313" key="4">
    <source>
        <dbReference type="EMBL" id="TWW73929.1"/>
    </source>
</evidence>
<feature type="compositionally biased region" description="Basic and acidic residues" evidence="2">
    <location>
        <begin position="1104"/>
        <end position="1119"/>
    </location>
</feature>